<organism evidence="2 3">
    <name type="scientific">Aquisphaera giovannonii</name>
    <dbReference type="NCBI Taxonomy" id="406548"/>
    <lineage>
        <taxon>Bacteria</taxon>
        <taxon>Pseudomonadati</taxon>
        <taxon>Planctomycetota</taxon>
        <taxon>Planctomycetia</taxon>
        <taxon>Isosphaerales</taxon>
        <taxon>Isosphaeraceae</taxon>
        <taxon>Aquisphaera</taxon>
    </lineage>
</organism>
<evidence type="ECO:0000256" key="1">
    <source>
        <dbReference type="SAM" id="MobiDB-lite"/>
    </source>
</evidence>
<protein>
    <submittedName>
        <fullName evidence="2">Uncharacterized protein</fullName>
    </submittedName>
</protein>
<name>A0A5B9W8T9_9BACT</name>
<dbReference type="EMBL" id="CP042997">
    <property type="protein sequence ID" value="QEH36579.1"/>
    <property type="molecule type" value="Genomic_DNA"/>
</dbReference>
<gene>
    <name evidence="2" type="ORF">OJF2_51630</name>
</gene>
<dbReference type="RefSeq" id="WP_148596249.1">
    <property type="nucleotide sequence ID" value="NZ_CP042997.1"/>
</dbReference>
<dbReference type="KEGG" id="agv:OJF2_51630"/>
<sequence>MAKRKTKSKEVSAHETATEPTPVTEVLDRSPAVAAILEAREARTQLEPDRPLSEPDEAVAAFTRQREREQAVGTARYRKTPDFLGGVATDVKVIDEPQASRSRSHVEFGSLPPTVKTIFRSEEKGFRLMEDYANRKRLIQFLEKPPQPDIDELMANGLQYDGGKQQWWISLVPPKPPEGELTRDQIVGYAAEIRDMTDRLALSMSGKAERLGYEVGGRSA</sequence>
<evidence type="ECO:0000313" key="2">
    <source>
        <dbReference type="EMBL" id="QEH36579.1"/>
    </source>
</evidence>
<dbReference type="AlphaFoldDB" id="A0A5B9W8T9"/>
<keyword evidence="3" id="KW-1185">Reference proteome</keyword>
<feature type="region of interest" description="Disordered" evidence="1">
    <location>
        <begin position="1"/>
        <end position="29"/>
    </location>
</feature>
<dbReference type="Proteomes" id="UP000324233">
    <property type="component" value="Chromosome"/>
</dbReference>
<proteinExistence type="predicted"/>
<evidence type="ECO:0000313" key="3">
    <source>
        <dbReference type="Proteomes" id="UP000324233"/>
    </source>
</evidence>
<accession>A0A5B9W8T9</accession>
<reference evidence="2 3" key="1">
    <citation type="submission" date="2019-08" db="EMBL/GenBank/DDBJ databases">
        <title>Deep-cultivation of Planctomycetes and their phenomic and genomic characterization uncovers novel biology.</title>
        <authorList>
            <person name="Wiegand S."/>
            <person name="Jogler M."/>
            <person name="Boedeker C."/>
            <person name="Pinto D."/>
            <person name="Vollmers J."/>
            <person name="Rivas-Marin E."/>
            <person name="Kohn T."/>
            <person name="Peeters S.H."/>
            <person name="Heuer A."/>
            <person name="Rast P."/>
            <person name="Oberbeckmann S."/>
            <person name="Bunk B."/>
            <person name="Jeske O."/>
            <person name="Meyerdierks A."/>
            <person name="Storesund J.E."/>
            <person name="Kallscheuer N."/>
            <person name="Luecker S."/>
            <person name="Lage O.M."/>
            <person name="Pohl T."/>
            <person name="Merkel B.J."/>
            <person name="Hornburger P."/>
            <person name="Mueller R.-W."/>
            <person name="Bruemmer F."/>
            <person name="Labrenz M."/>
            <person name="Spormann A.M."/>
            <person name="Op den Camp H."/>
            <person name="Overmann J."/>
            <person name="Amann R."/>
            <person name="Jetten M.S.M."/>
            <person name="Mascher T."/>
            <person name="Medema M.H."/>
            <person name="Devos D.P."/>
            <person name="Kaster A.-K."/>
            <person name="Ovreas L."/>
            <person name="Rohde M."/>
            <person name="Galperin M.Y."/>
            <person name="Jogler C."/>
        </authorList>
    </citation>
    <scope>NUCLEOTIDE SEQUENCE [LARGE SCALE GENOMIC DNA]</scope>
    <source>
        <strain evidence="2 3">OJF2</strain>
    </source>
</reference>
<feature type="compositionally biased region" description="Basic and acidic residues" evidence="1">
    <location>
        <begin position="8"/>
        <end position="17"/>
    </location>
</feature>